<feature type="non-terminal residue" evidence="1">
    <location>
        <position position="1"/>
    </location>
</feature>
<reference evidence="1" key="1">
    <citation type="submission" date="2019-10" db="EMBL/GenBank/DDBJ databases">
        <authorList>
            <consortium name="DOE Joint Genome Institute"/>
            <person name="Kuo A."/>
            <person name="Miyauchi S."/>
            <person name="Kiss E."/>
            <person name="Drula E."/>
            <person name="Kohler A."/>
            <person name="Sanchez-Garcia M."/>
            <person name="Andreopoulos B."/>
            <person name="Barry K.W."/>
            <person name="Bonito G."/>
            <person name="Buee M."/>
            <person name="Carver A."/>
            <person name="Chen C."/>
            <person name="Cichocki N."/>
            <person name="Clum A."/>
            <person name="Culley D."/>
            <person name="Crous P.W."/>
            <person name="Fauchery L."/>
            <person name="Girlanda M."/>
            <person name="Hayes R."/>
            <person name="Keri Z."/>
            <person name="LaButti K."/>
            <person name="Lipzen A."/>
            <person name="Lombard V."/>
            <person name="Magnuson J."/>
            <person name="Maillard F."/>
            <person name="Morin E."/>
            <person name="Murat C."/>
            <person name="Nolan M."/>
            <person name="Ohm R."/>
            <person name="Pangilinan J."/>
            <person name="Pereira M."/>
            <person name="Perotto S."/>
            <person name="Peter M."/>
            <person name="Riley R."/>
            <person name="Sitrit Y."/>
            <person name="Stielow B."/>
            <person name="Szollosi G."/>
            <person name="Zifcakova L."/>
            <person name="Stursova M."/>
            <person name="Spatafora J.W."/>
            <person name="Tedersoo L."/>
            <person name="Vaario L.-M."/>
            <person name="Yamada A."/>
            <person name="Yan M."/>
            <person name="Wang P."/>
            <person name="Xu J."/>
            <person name="Bruns T."/>
            <person name="Baldrian P."/>
            <person name="Vilgalys R."/>
            <person name="Henrissat B."/>
            <person name="Grigoriev I.V."/>
            <person name="Hibbett D."/>
            <person name="Nagy L.G."/>
            <person name="Martin F.M."/>
        </authorList>
    </citation>
    <scope>NUCLEOTIDE SEQUENCE</scope>
    <source>
        <strain evidence="1">BED1</strain>
    </source>
</reference>
<evidence type="ECO:0000313" key="1">
    <source>
        <dbReference type="EMBL" id="KAF8441078.1"/>
    </source>
</evidence>
<organism evidence="1 2">
    <name type="scientific">Boletus edulis BED1</name>
    <dbReference type="NCBI Taxonomy" id="1328754"/>
    <lineage>
        <taxon>Eukaryota</taxon>
        <taxon>Fungi</taxon>
        <taxon>Dikarya</taxon>
        <taxon>Basidiomycota</taxon>
        <taxon>Agaricomycotina</taxon>
        <taxon>Agaricomycetes</taxon>
        <taxon>Agaricomycetidae</taxon>
        <taxon>Boletales</taxon>
        <taxon>Boletineae</taxon>
        <taxon>Boletaceae</taxon>
        <taxon>Boletoideae</taxon>
        <taxon>Boletus</taxon>
    </lineage>
</organism>
<accession>A0AAD4GF00</accession>
<dbReference type="EMBL" id="WHUW01000011">
    <property type="protein sequence ID" value="KAF8441078.1"/>
    <property type="molecule type" value="Genomic_DNA"/>
</dbReference>
<gene>
    <name evidence="1" type="ORF">L210DRAFT_3327519</name>
</gene>
<dbReference type="Proteomes" id="UP001194468">
    <property type="component" value="Unassembled WGS sequence"/>
</dbReference>
<protein>
    <submittedName>
        <fullName evidence="1">Uncharacterized protein</fullName>
    </submittedName>
</protein>
<name>A0AAD4GF00_BOLED</name>
<feature type="non-terminal residue" evidence="1">
    <location>
        <position position="146"/>
    </location>
</feature>
<comment type="caution">
    <text evidence="1">The sequence shown here is derived from an EMBL/GenBank/DDBJ whole genome shotgun (WGS) entry which is preliminary data.</text>
</comment>
<dbReference type="AlphaFoldDB" id="A0AAD4GF00"/>
<reference evidence="1" key="2">
    <citation type="journal article" date="2020" name="Nat. Commun.">
        <title>Large-scale genome sequencing of mycorrhizal fungi provides insights into the early evolution of symbiotic traits.</title>
        <authorList>
            <person name="Miyauchi S."/>
            <person name="Kiss E."/>
            <person name="Kuo A."/>
            <person name="Drula E."/>
            <person name="Kohler A."/>
            <person name="Sanchez-Garcia M."/>
            <person name="Morin E."/>
            <person name="Andreopoulos B."/>
            <person name="Barry K.W."/>
            <person name="Bonito G."/>
            <person name="Buee M."/>
            <person name="Carver A."/>
            <person name="Chen C."/>
            <person name="Cichocki N."/>
            <person name="Clum A."/>
            <person name="Culley D."/>
            <person name="Crous P.W."/>
            <person name="Fauchery L."/>
            <person name="Girlanda M."/>
            <person name="Hayes R.D."/>
            <person name="Keri Z."/>
            <person name="LaButti K."/>
            <person name="Lipzen A."/>
            <person name="Lombard V."/>
            <person name="Magnuson J."/>
            <person name="Maillard F."/>
            <person name="Murat C."/>
            <person name="Nolan M."/>
            <person name="Ohm R.A."/>
            <person name="Pangilinan J."/>
            <person name="Pereira M.F."/>
            <person name="Perotto S."/>
            <person name="Peter M."/>
            <person name="Pfister S."/>
            <person name="Riley R."/>
            <person name="Sitrit Y."/>
            <person name="Stielow J.B."/>
            <person name="Szollosi G."/>
            <person name="Zifcakova L."/>
            <person name="Stursova M."/>
            <person name="Spatafora J.W."/>
            <person name="Tedersoo L."/>
            <person name="Vaario L.M."/>
            <person name="Yamada A."/>
            <person name="Yan M."/>
            <person name="Wang P."/>
            <person name="Xu J."/>
            <person name="Bruns T."/>
            <person name="Baldrian P."/>
            <person name="Vilgalys R."/>
            <person name="Dunand C."/>
            <person name="Henrissat B."/>
            <person name="Grigoriev I.V."/>
            <person name="Hibbett D."/>
            <person name="Nagy L.G."/>
            <person name="Martin F.M."/>
        </authorList>
    </citation>
    <scope>NUCLEOTIDE SEQUENCE</scope>
    <source>
        <strain evidence="1">BED1</strain>
    </source>
</reference>
<proteinExistence type="predicted"/>
<keyword evidence="2" id="KW-1185">Reference proteome</keyword>
<sequence length="146" mass="17041">VVQVYSYKLNCAPNGNYINVDVGKYVKSKFQFFSGRSSDSNFSEDFSRMFSNLEKLQHEIAVTKSQRDMLSVDASGKMIRFAKAIFAERVRYPLCVRYYDDIVNPTDTNKHDEENTVDDEMNNWPVDQKYKEALNEIKHTHRVLPL</sequence>
<evidence type="ECO:0000313" key="2">
    <source>
        <dbReference type="Proteomes" id="UP001194468"/>
    </source>
</evidence>